<reference evidence="3 4" key="1">
    <citation type="submission" date="2020-03" db="EMBL/GenBank/DDBJ databases">
        <title>Draft Genome Sequence of Cudoniella acicularis.</title>
        <authorList>
            <person name="Buettner E."/>
            <person name="Kellner H."/>
        </authorList>
    </citation>
    <scope>NUCLEOTIDE SEQUENCE [LARGE SCALE GENOMIC DNA]</scope>
    <source>
        <strain evidence="3 4">DSM 108380</strain>
    </source>
</reference>
<dbReference type="Proteomes" id="UP000566819">
    <property type="component" value="Unassembled WGS sequence"/>
</dbReference>
<feature type="domain" description="Ubiquitin 3 binding protein But2 C-terminal" evidence="2">
    <location>
        <begin position="218"/>
        <end position="368"/>
    </location>
</feature>
<organism evidence="3 4">
    <name type="scientific">Cudoniella acicularis</name>
    <dbReference type="NCBI Taxonomy" id="354080"/>
    <lineage>
        <taxon>Eukaryota</taxon>
        <taxon>Fungi</taxon>
        <taxon>Dikarya</taxon>
        <taxon>Ascomycota</taxon>
        <taxon>Pezizomycotina</taxon>
        <taxon>Leotiomycetes</taxon>
        <taxon>Helotiales</taxon>
        <taxon>Tricladiaceae</taxon>
        <taxon>Cudoniella</taxon>
    </lineage>
</organism>
<feature type="signal peptide" evidence="1">
    <location>
        <begin position="1"/>
        <end position="24"/>
    </location>
</feature>
<keyword evidence="1" id="KW-0732">Signal</keyword>
<dbReference type="OrthoDB" id="4657524at2759"/>
<dbReference type="EMBL" id="JAAMPI010000071">
    <property type="protein sequence ID" value="KAF4636325.1"/>
    <property type="molecule type" value="Genomic_DNA"/>
</dbReference>
<proteinExistence type="predicted"/>
<protein>
    <recommendedName>
        <fullName evidence="2">Ubiquitin 3 binding protein But2 C-terminal domain-containing protein</fullName>
    </recommendedName>
</protein>
<dbReference type="PANTHER" id="PTHR39613">
    <property type="entry name" value="ANCHORED CELL WALL PROTEIN, PUTATIVE (AFU_ORTHOLOGUE AFUA_4G08960)-RELATED"/>
    <property type="match status" value="1"/>
</dbReference>
<dbReference type="PANTHER" id="PTHR39613:SF1">
    <property type="entry name" value="ANCHORED CELL WALL PROTEIN, PUTATIVE (AFU_ORTHOLOGUE AFUA_4G08960)-RELATED"/>
    <property type="match status" value="1"/>
</dbReference>
<comment type="caution">
    <text evidence="3">The sequence shown here is derived from an EMBL/GenBank/DDBJ whole genome shotgun (WGS) entry which is preliminary data.</text>
</comment>
<feature type="chain" id="PRO_5034104519" description="Ubiquitin 3 binding protein But2 C-terminal domain-containing protein" evidence="1">
    <location>
        <begin position="25"/>
        <end position="379"/>
    </location>
</feature>
<evidence type="ECO:0000313" key="4">
    <source>
        <dbReference type="Proteomes" id="UP000566819"/>
    </source>
</evidence>
<keyword evidence="4" id="KW-1185">Reference proteome</keyword>
<name>A0A8H4RWF8_9HELO</name>
<dbReference type="AlphaFoldDB" id="A0A8H4RWF8"/>
<dbReference type="InterPro" id="IPR018620">
    <property type="entry name" value="Ubiquitin3-bd_protein_But2_C"/>
</dbReference>
<evidence type="ECO:0000259" key="2">
    <source>
        <dbReference type="Pfam" id="PF09792"/>
    </source>
</evidence>
<dbReference type="Pfam" id="PF09792">
    <property type="entry name" value="But2"/>
    <property type="match status" value="1"/>
</dbReference>
<gene>
    <name evidence="3" type="ORF">G7Y89_g1754</name>
</gene>
<accession>A0A8H4RWF8</accession>
<sequence length="379" mass="39237">MSLSATMICILVAIPNLVLNVCAAAAPCPPVPCTFTIAATGINNGIVKEDTIGEFRIGGTYPQGLFLLENGTLTDSLNHTCLIEPNTFQLQCTQGLPETTTFTFSNNFLIQHENGSNWVACPASGPGNDGSFNIFSDAKQLSAGCVSIQLQAGAFACSALGRPSCTTNTVASTPIATASPTTGLASAIPAVAASSTSTAPPSSPTPVCPSNISSGYFQFPHLIVPTSPESPDTAFGNSYKAYISPINSTLFNFDIPATAPYTGTCSLVFLFPYADSTDPSAGKYYFSGIEQELGENGGLDFALLSGVATTSTTYNTTPSVAVDFGKTQIIPGNNYTIGTFPCQSGDAITISATSKNNTELDYFQDSAPSAIGLYLVPCA</sequence>
<evidence type="ECO:0000256" key="1">
    <source>
        <dbReference type="SAM" id="SignalP"/>
    </source>
</evidence>
<evidence type="ECO:0000313" key="3">
    <source>
        <dbReference type="EMBL" id="KAF4636325.1"/>
    </source>
</evidence>